<dbReference type="GO" id="GO:0004190">
    <property type="term" value="F:aspartic-type endopeptidase activity"/>
    <property type="evidence" value="ECO:0007669"/>
    <property type="project" value="InterPro"/>
</dbReference>
<dbReference type="Pfam" id="PF03419">
    <property type="entry name" value="Peptidase_U4"/>
    <property type="match status" value="1"/>
</dbReference>
<protein>
    <submittedName>
        <fullName evidence="2">Sporulation factor SpoIIGA</fullName>
    </submittedName>
</protein>
<feature type="transmembrane region" description="Helical" evidence="1">
    <location>
        <begin position="6"/>
        <end position="26"/>
    </location>
</feature>
<evidence type="ECO:0000313" key="2">
    <source>
        <dbReference type="EMBL" id="VYS85637.1"/>
    </source>
</evidence>
<keyword evidence="1" id="KW-1133">Transmembrane helix</keyword>
<dbReference type="EMBL" id="CACRSL010000003">
    <property type="protein sequence ID" value="VYS85637.1"/>
    <property type="molecule type" value="Genomic_DNA"/>
</dbReference>
<reference evidence="2" key="1">
    <citation type="submission" date="2019-11" db="EMBL/GenBank/DDBJ databases">
        <authorList>
            <person name="Feng L."/>
        </authorList>
    </citation>
    <scope>NUCLEOTIDE SEQUENCE</scope>
    <source>
        <strain evidence="2">AundefinedLFYP135</strain>
    </source>
</reference>
<keyword evidence="1" id="KW-0472">Membrane</keyword>
<feature type="transmembrane region" description="Helical" evidence="1">
    <location>
        <begin position="90"/>
        <end position="111"/>
    </location>
</feature>
<organism evidence="2">
    <name type="scientific">uncultured Anaerotruncus sp</name>
    <dbReference type="NCBI Taxonomy" id="905011"/>
    <lineage>
        <taxon>Bacteria</taxon>
        <taxon>Bacillati</taxon>
        <taxon>Bacillota</taxon>
        <taxon>Clostridia</taxon>
        <taxon>Eubacteriales</taxon>
        <taxon>Oscillospiraceae</taxon>
        <taxon>Anaerotruncus</taxon>
        <taxon>environmental samples</taxon>
    </lineage>
</organism>
<keyword evidence="1" id="KW-0812">Transmembrane</keyword>
<sequence>MTQVVYVDVLLAINFVVNYFLLLGTFHLARQPVVRLRLFWGALLGAGFSLGIFLPQESVLGMGLFRFVAAAAMVFVAFPFGGWRKFCKELLIFFCSSFLFAGAMLGLWMAFSPRGMIYNSGVVYFDIRPVTLILFTGAAYLLLTVFQRIFHREQAAGERLAATLRRGENRLVLPALFDTGNHLREPFSGLPVALCSLSDVLSLLTVEEMEAIQKGEGYPPSLRLIPYRDATGPGLLPAVRLDGMELLREGRHIPAGECFLAISNAPVGGEGYRLVLPLEVSHVLQ</sequence>
<feature type="transmembrane region" description="Helical" evidence="1">
    <location>
        <begin position="38"/>
        <end position="54"/>
    </location>
</feature>
<dbReference type="InterPro" id="IPR005081">
    <property type="entry name" value="SpoIIGA"/>
</dbReference>
<dbReference type="GO" id="GO:0006508">
    <property type="term" value="P:proteolysis"/>
    <property type="evidence" value="ECO:0007669"/>
    <property type="project" value="InterPro"/>
</dbReference>
<dbReference type="AlphaFoldDB" id="A0A6N2RX72"/>
<feature type="transmembrane region" description="Helical" evidence="1">
    <location>
        <begin position="60"/>
        <end position="78"/>
    </location>
</feature>
<name>A0A6N2RX72_9FIRM</name>
<accession>A0A6N2RX72</accession>
<gene>
    <name evidence="2" type="ORF">AULFYP135_00654</name>
</gene>
<evidence type="ECO:0000256" key="1">
    <source>
        <dbReference type="SAM" id="Phobius"/>
    </source>
</evidence>
<dbReference type="GO" id="GO:0030436">
    <property type="term" value="P:asexual sporulation"/>
    <property type="evidence" value="ECO:0007669"/>
    <property type="project" value="InterPro"/>
</dbReference>
<proteinExistence type="predicted"/>
<feature type="transmembrane region" description="Helical" evidence="1">
    <location>
        <begin position="131"/>
        <end position="150"/>
    </location>
</feature>